<organism evidence="2 3">
    <name type="scientific">Allohahella marinimesophila</name>
    <dbReference type="NCBI Taxonomy" id="1054972"/>
    <lineage>
        <taxon>Bacteria</taxon>
        <taxon>Pseudomonadati</taxon>
        <taxon>Pseudomonadota</taxon>
        <taxon>Gammaproteobacteria</taxon>
        <taxon>Oceanospirillales</taxon>
        <taxon>Hahellaceae</taxon>
        <taxon>Allohahella</taxon>
    </lineage>
</organism>
<gene>
    <name evidence="2" type="ORF">GCM10022278_36570</name>
</gene>
<protein>
    <submittedName>
        <fullName evidence="2">HDOD domain-containing protein</fullName>
    </submittedName>
</protein>
<dbReference type="PANTHER" id="PTHR33525:SF3">
    <property type="entry name" value="RIBONUCLEASE Y"/>
    <property type="match status" value="1"/>
</dbReference>
<dbReference type="RefSeq" id="WP_344809119.1">
    <property type="nucleotide sequence ID" value="NZ_BAABBO010000019.1"/>
</dbReference>
<name>A0ABP7Q4C9_9GAMM</name>
<comment type="caution">
    <text evidence="2">The sequence shown here is derived from an EMBL/GenBank/DDBJ whole genome shotgun (WGS) entry which is preliminary data.</text>
</comment>
<keyword evidence="3" id="KW-1185">Reference proteome</keyword>
<dbReference type="Proteomes" id="UP001501337">
    <property type="component" value="Unassembled WGS sequence"/>
</dbReference>
<evidence type="ECO:0000259" key="1">
    <source>
        <dbReference type="PROSITE" id="PS51833"/>
    </source>
</evidence>
<proteinExistence type="predicted"/>
<dbReference type="PROSITE" id="PS51833">
    <property type="entry name" value="HDOD"/>
    <property type="match status" value="1"/>
</dbReference>
<dbReference type="EMBL" id="BAABBO010000019">
    <property type="protein sequence ID" value="GAA3976379.1"/>
    <property type="molecule type" value="Genomic_DNA"/>
</dbReference>
<sequence>MSDLERQIKQQIITAIDQDKLVLPTLPEVALKVRSVAEDPDSTIAHLVAVLGNDAAITARIIKVCNSPLLRGSREISNLNMAVSRLGMQYTANLATALAMEQMFQATTEMIDVRMREIWRTSTEIAGICHVLASHFTKLKPDQATLAGLIHKIGALPILTFIEEHEIRINAVQLDNLIDTLHSPIGSYILRKWDFAPELRMVPKEHSNYTRQVPTADYADLVMVAKLQSTMGTDQMDTSLDWTTVTAFERLGLDPQVDMGESEDLTAEMAAAMALLNS</sequence>
<evidence type="ECO:0000313" key="2">
    <source>
        <dbReference type="EMBL" id="GAA3976379.1"/>
    </source>
</evidence>
<dbReference type="Pfam" id="PF08668">
    <property type="entry name" value="HDOD"/>
    <property type="match status" value="1"/>
</dbReference>
<dbReference type="SUPFAM" id="SSF109604">
    <property type="entry name" value="HD-domain/PDEase-like"/>
    <property type="match status" value="1"/>
</dbReference>
<feature type="domain" description="HDOD" evidence="1">
    <location>
        <begin position="23"/>
        <end position="209"/>
    </location>
</feature>
<dbReference type="InterPro" id="IPR013976">
    <property type="entry name" value="HDOD"/>
</dbReference>
<evidence type="ECO:0000313" key="3">
    <source>
        <dbReference type="Proteomes" id="UP001501337"/>
    </source>
</evidence>
<dbReference type="Gene3D" id="1.10.3210.10">
    <property type="entry name" value="Hypothetical protein af1432"/>
    <property type="match status" value="1"/>
</dbReference>
<reference evidence="3" key="1">
    <citation type="journal article" date="2019" name="Int. J. Syst. Evol. Microbiol.">
        <title>The Global Catalogue of Microorganisms (GCM) 10K type strain sequencing project: providing services to taxonomists for standard genome sequencing and annotation.</title>
        <authorList>
            <consortium name="The Broad Institute Genomics Platform"/>
            <consortium name="The Broad Institute Genome Sequencing Center for Infectious Disease"/>
            <person name="Wu L."/>
            <person name="Ma J."/>
        </authorList>
    </citation>
    <scope>NUCLEOTIDE SEQUENCE [LARGE SCALE GENOMIC DNA]</scope>
    <source>
        <strain evidence="3">JCM 17555</strain>
    </source>
</reference>
<accession>A0ABP7Q4C9</accession>
<dbReference type="PANTHER" id="PTHR33525">
    <property type="match status" value="1"/>
</dbReference>
<dbReference type="InterPro" id="IPR052340">
    <property type="entry name" value="RNase_Y/CdgJ"/>
</dbReference>